<dbReference type="InParanoid" id="C3ZT55"/>
<evidence type="ECO:0000256" key="3">
    <source>
        <dbReference type="ARBA" id="ARBA00022729"/>
    </source>
</evidence>
<dbReference type="FunFam" id="2.20.100.10:FF:000007">
    <property type="entry name" value="Thrombospondin 1"/>
    <property type="match status" value="2"/>
</dbReference>
<protein>
    <recommendedName>
        <fullName evidence="8">C-type lectin domain-containing protein</fullName>
    </recommendedName>
</protein>
<accession>C3ZT55</accession>
<keyword evidence="6" id="KW-1133">Transmembrane helix</keyword>
<dbReference type="PANTHER" id="PTHR22906">
    <property type="entry name" value="PROPERDIN"/>
    <property type="match status" value="1"/>
</dbReference>
<dbReference type="AlphaFoldDB" id="C3ZT55"/>
<evidence type="ECO:0000256" key="1">
    <source>
        <dbReference type="ARBA" id="ARBA00004613"/>
    </source>
</evidence>
<keyword evidence="2" id="KW-0964">Secreted</keyword>
<dbReference type="Gene3D" id="3.10.100.10">
    <property type="entry name" value="Mannose-Binding Protein A, subunit A"/>
    <property type="match status" value="1"/>
</dbReference>
<comment type="subcellular location">
    <subcellularLocation>
        <location evidence="1">Secreted</location>
    </subcellularLocation>
</comment>
<feature type="transmembrane region" description="Helical" evidence="6">
    <location>
        <begin position="29"/>
        <end position="51"/>
    </location>
</feature>
<reference evidence="7" key="1">
    <citation type="journal article" date="2008" name="Nature">
        <title>The amphioxus genome and the evolution of the chordate karyotype.</title>
        <authorList>
            <consortium name="US DOE Joint Genome Institute (JGI-PGF)"/>
            <person name="Putnam N.H."/>
            <person name="Butts T."/>
            <person name="Ferrier D.E.K."/>
            <person name="Furlong R.F."/>
            <person name="Hellsten U."/>
            <person name="Kawashima T."/>
            <person name="Robinson-Rechavi M."/>
            <person name="Shoguchi E."/>
            <person name="Terry A."/>
            <person name="Yu J.-K."/>
            <person name="Benito-Gutierrez E.L."/>
            <person name="Dubchak I."/>
            <person name="Garcia-Fernandez J."/>
            <person name="Gibson-Brown J.J."/>
            <person name="Grigoriev I.V."/>
            <person name="Horton A.C."/>
            <person name="de Jong P.J."/>
            <person name="Jurka J."/>
            <person name="Kapitonov V.V."/>
            <person name="Kohara Y."/>
            <person name="Kuroki Y."/>
            <person name="Lindquist E."/>
            <person name="Lucas S."/>
            <person name="Osoegawa K."/>
            <person name="Pennacchio L.A."/>
            <person name="Salamov A.A."/>
            <person name="Satou Y."/>
            <person name="Sauka-Spengler T."/>
            <person name="Schmutz J."/>
            <person name="Shin-I T."/>
            <person name="Toyoda A."/>
            <person name="Bronner-Fraser M."/>
            <person name="Fujiyama A."/>
            <person name="Holland L.Z."/>
            <person name="Holland P.W.H."/>
            <person name="Satoh N."/>
            <person name="Rokhsar D.S."/>
        </authorList>
    </citation>
    <scope>NUCLEOTIDE SEQUENCE [LARGE SCALE GENOMIC DNA]</scope>
    <source>
        <strain evidence="7">S238N-H82</strain>
        <tissue evidence="7">Testes</tissue>
    </source>
</reference>
<dbReference type="eggNOG" id="KOG4475">
    <property type="taxonomic scope" value="Eukaryota"/>
</dbReference>
<sequence>MKFFFYFPNFGNFFHASLFEFFFFNNAVWLMRNLSLLLLISALVLESDGWFRRRRRRRRTVNGGWSDWSAWSDCSVTCGVGTQTRDRSCTNPAPAHGGAECDGDTGETQNCDAGVSCPVNGGWSDWSSWSDCSVTCGVGTQTQDRSCTNPAPEHGGAECDGDTGETQNCDSGVFCPALDKKTVRVGTQTRNRSCTNPAPAHGGAECDGDTGETQNCDAGVSCPVDGGWSDWSPWSACSVTCGVGCHTQYNFPVDNFDIYKKRCHWFSRQTDEMSYAQAKQFCKDRGGRLATVKTSDKQAFLKGAENMKDVPIRRRYVH</sequence>
<keyword evidence="5" id="KW-1015">Disulfide bond</keyword>
<evidence type="ECO:0008006" key="8">
    <source>
        <dbReference type="Google" id="ProtNLM"/>
    </source>
</evidence>
<gene>
    <name evidence="7" type="ORF">BRAFLDRAFT_86697</name>
</gene>
<keyword evidence="6" id="KW-0472">Membrane</keyword>
<dbReference type="PANTHER" id="PTHR22906:SF43">
    <property type="entry name" value="PROPERDIN"/>
    <property type="match status" value="1"/>
</dbReference>
<keyword evidence="3" id="KW-0732">Signal</keyword>
<dbReference type="InterPro" id="IPR016187">
    <property type="entry name" value="CTDL_fold"/>
</dbReference>
<dbReference type="InterPro" id="IPR000884">
    <property type="entry name" value="TSP1_rpt"/>
</dbReference>
<dbReference type="Gene3D" id="2.20.100.10">
    <property type="entry name" value="Thrombospondin type-1 (TSP1) repeat"/>
    <property type="match status" value="4"/>
</dbReference>
<keyword evidence="4" id="KW-0677">Repeat</keyword>
<dbReference type="PRINTS" id="PR01705">
    <property type="entry name" value="TSP1REPEAT"/>
</dbReference>
<evidence type="ECO:0000256" key="6">
    <source>
        <dbReference type="SAM" id="Phobius"/>
    </source>
</evidence>
<dbReference type="SMART" id="SM00209">
    <property type="entry name" value="TSP1"/>
    <property type="match status" value="4"/>
</dbReference>
<dbReference type="InterPro" id="IPR036383">
    <property type="entry name" value="TSP1_rpt_sf"/>
</dbReference>
<keyword evidence="6" id="KW-0812">Transmembrane</keyword>
<dbReference type="SUPFAM" id="SSF82895">
    <property type="entry name" value="TSP-1 type 1 repeat"/>
    <property type="match status" value="4"/>
</dbReference>
<evidence type="ECO:0000256" key="4">
    <source>
        <dbReference type="ARBA" id="ARBA00022737"/>
    </source>
</evidence>
<evidence type="ECO:0000313" key="7">
    <source>
        <dbReference type="EMBL" id="EEN44261.1"/>
    </source>
</evidence>
<dbReference type="InterPro" id="IPR016186">
    <property type="entry name" value="C-type_lectin-like/link_sf"/>
</dbReference>
<name>C3ZT55_BRAFL</name>
<organism>
    <name type="scientific">Branchiostoma floridae</name>
    <name type="common">Florida lancelet</name>
    <name type="synonym">Amphioxus</name>
    <dbReference type="NCBI Taxonomy" id="7739"/>
    <lineage>
        <taxon>Eukaryota</taxon>
        <taxon>Metazoa</taxon>
        <taxon>Chordata</taxon>
        <taxon>Cephalochordata</taxon>
        <taxon>Leptocardii</taxon>
        <taxon>Amphioxiformes</taxon>
        <taxon>Branchiostomatidae</taxon>
        <taxon>Branchiostoma</taxon>
    </lineage>
</organism>
<dbReference type="InterPro" id="IPR052065">
    <property type="entry name" value="Compl_asym_regulator"/>
</dbReference>
<dbReference type="SUPFAM" id="SSF56436">
    <property type="entry name" value="C-type lectin-like"/>
    <property type="match status" value="1"/>
</dbReference>
<evidence type="ECO:0000256" key="2">
    <source>
        <dbReference type="ARBA" id="ARBA00022525"/>
    </source>
</evidence>
<dbReference type="PROSITE" id="PS50092">
    <property type="entry name" value="TSP1"/>
    <property type="match status" value="4"/>
</dbReference>
<dbReference type="Pfam" id="PF00090">
    <property type="entry name" value="TSP_1"/>
    <property type="match status" value="4"/>
</dbReference>
<evidence type="ECO:0000256" key="5">
    <source>
        <dbReference type="ARBA" id="ARBA00023157"/>
    </source>
</evidence>
<dbReference type="EMBL" id="GG666676">
    <property type="protein sequence ID" value="EEN44261.1"/>
    <property type="molecule type" value="Genomic_DNA"/>
</dbReference>
<proteinExistence type="predicted"/>